<evidence type="ECO:0000313" key="14">
    <source>
        <dbReference type="EMBL" id="ABG59985.1"/>
    </source>
</evidence>
<comment type="similarity">
    <text evidence="1 8 10">Belongs to the FtsZ family.</text>
</comment>
<dbReference type="OrthoDB" id="9813375at2"/>
<keyword evidence="4 8" id="KW-0547">Nucleotide-binding</keyword>
<evidence type="ECO:0000256" key="5">
    <source>
        <dbReference type="ARBA" id="ARBA00023134"/>
    </source>
</evidence>
<evidence type="ECO:0000259" key="13">
    <source>
        <dbReference type="SMART" id="SM00865"/>
    </source>
</evidence>
<evidence type="ECO:0000256" key="11">
    <source>
        <dbReference type="SAM" id="MobiDB-lite"/>
    </source>
</evidence>
<dbReference type="GO" id="GO:0005737">
    <property type="term" value="C:cytoplasm"/>
    <property type="evidence" value="ECO:0007669"/>
    <property type="project" value="UniProtKB-SubCell"/>
</dbReference>
<dbReference type="SUPFAM" id="SSF52490">
    <property type="entry name" value="Tubulin nucleotide-binding domain-like"/>
    <property type="match status" value="1"/>
</dbReference>
<dbReference type="PRINTS" id="PR00423">
    <property type="entry name" value="CELLDVISFTSZ"/>
</dbReference>
<dbReference type="PANTHER" id="PTHR30314">
    <property type="entry name" value="CELL DIVISION PROTEIN FTSZ-RELATED"/>
    <property type="match status" value="1"/>
</dbReference>
<keyword evidence="6 8" id="KW-0717">Septation</keyword>
<feature type="binding site" evidence="8">
    <location>
        <position position="140"/>
    </location>
    <ligand>
        <name>GTP</name>
        <dbReference type="ChEBI" id="CHEBI:37565"/>
    </ligand>
</feature>
<dbReference type="Pfam" id="PF12327">
    <property type="entry name" value="FtsZ_C"/>
    <property type="match status" value="1"/>
</dbReference>
<gene>
    <name evidence="8 14" type="primary">ftsZ</name>
    <name evidence="14" type="ordered locus">CHU_2735</name>
</gene>
<dbReference type="SMART" id="SM00865">
    <property type="entry name" value="Tubulin_C"/>
    <property type="match status" value="1"/>
</dbReference>
<evidence type="ECO:0000256" key="8">
    <source>
        <dbReference type="HAMAP-Rule" id="MF_00909"/>
    </source>
</evidence>
<proteinExistence type="inferred from homology"/>
<dbReference type="Pfam" id="PF00091">
    <property type="entry name" value="Tubulin"/>
    <property type="match status" value="1"/>
</dbReference>
<dbReference type="GO" id="GO:0005525">
    <property type="term" value="F:GTP binding"/>
    <property type="evidence" value="ECO:0007669"/>
    <property type="project" value="UniProtKB-UniRule"/>
</dbReference>
<dbReference type="GO" id="GO:0032153">
    <property type="term" value="C:cell division site"/>
    <property type="evidence" value="ECO:0007669"/>
    <property type="project" value="UniProtKB-UniRule"/>
</dbReference>
<evidence type="ECO:0000256" key="3">
    <source>
        <dbReference type="ARBA" id="ARBA00022618"/>
    </source>
</evidence>
<dbReference type="InterPro" id="IPR003008">
    <property type="entry name" value="Tubulin_FtsZ_GTPase"/>
</dbReference>
<keyword evidence="15" id="KW-1185">Reference proteome</keyword>
<dbReference type="KEGG" id="chu:CHU_2735"/>
<dbReference type="InterPro" id="IPR036525">
    <property type="entry name" value="Tubulin/FtsZ_GTPase_sf"/>
</dbReference>
<dbReference type="PROSITE" id="PS01135">
    <property type="entry name" value="FTSZ_2"/>
    <property type="match status" value="1"/>
</dbReference>
<feature type="compositionally biased region" description="Polar residues" evidence="11">
    <location>
        <begin position="370"/>
        <end position="388"/>
    </location>
</feature>
<feature type="binding site" evidence="8">
    <location>
        <begin position="109"/>
        <end position="111"/>
    </location>
    <ligand>
        <name>GTP</name>
        <dbReference type="ChEBI" id="CHEBI:37565"/>
    </ligand>
</feature>
<evidence type="ECO:0000313" key="15">
    <source>
        <dbReference type="Proteomes" id="UP000001822"/>
    </source>
</evidence>
<name>A0A6N4SU29_CYTH3</name>
<keyword evidence="3 8" id="KW-0132">Cell division</keyword>
<evidence type="ECO:0000256" key="2">
    <source>
        <dbReference type="ARBA" id="ARBA00022490"/>
    </source>
</evidence>
<evidence type="ECO:0000256" key="6">
    <source>
        <dbReference type="ARBA" id="ARBA00023210"/>
    </source>
</evidence>
<evidence type="ECO:0000256" key="1">
    <source>
        <dbReference type="ARBA" id="ARBA00009690"/>
    </source>
</evidence>
<evidence type="ECO:0000256" key="4">
    <source>
        <dbReference type="ARBA" id="ARBA00022741"/>
    </source>
</evidence>
<evidence type="ECO:0000259" key="12">
    <source>
        <dbReference type="SMART" id="SM00864"/>
    </source>
</evidence>
<feature type="domain" description="Tubulin/FtsZ 2-layer sandwich" evidence="13">
    <location>
        <begin position="207"/>
        <end position="327"/>
    </location>
</feature>
<feature type="binding site" evidence="8">
    <location>
        <position position="144"/>
    </location>
    <ligand>
        <name>GTP</name>
        <dbReference type="ChEBI" id="CHEBI:37565"/>
    </ligand>
</feature>
<comment type="subcellular location">
    <subcellularLocation>
        <location evidence="8">Cytoplasm</location>
    </subcellularLocation>
    <text evidence="8">Assembles at midcell at the inner surface of the cytoplasmic membrane.</text>
</comment>
<evidence type="ECO:0000256" key="9">
    <source>
        <dbReference type="NCBIfam" id="TIGR00065"/>
    </source>
</evidence>
<dbReference type="GO" id="GO:0003924">
    <property type="term" value="F:GTPase activity"/>
    <property type="evidence" value="ECO:0007669"/>
    <property type="project" value="UniProtKB-UniRule"/>
</dbReference>
<dbReference type="CDD" id="cd02201">
    <property type="entry name" value="FtsZ_type1"/>
    <property type="match status" value="1"/>
</dbReference>
<feature type="region of interest" description="Disordered" evidence="11">
    <location>
        <begin position="370"/>
        <end position="391"/>
    </location>
</feature>
<dbReference type="NCBIfam" id="TIGR00065">
    <property type="entry name" value="ftsZ"/>
    <property type="match status" value="1"/>
</dbReference>
<dbReference type="SUPFAM" id="SSF55307">
    <property type="entry name" value="Tubulin C-terminal domain-like"/>
    <property type="match status" value="1"/>
</dbReference>
<dbReference type="Gene3D" id="3.40.50.1440">
    <property type="entry name" value="Tubulin/FtsZ, GTPase domain"/>
    <property type="match status" value="1"/>
</dbReference>
<feature type="binding site" evidence="8">
    <location>
        <position position="187"/>
    </location>
    <ligand>
        <name>GTP</name>
        <dbReference type="ChEBI" id="CHEBI:37565"/>
    </ligand>
</feature>
<dbReference type="InterPro" id="IPR008280">
    <property type="entry name" value="Tub_FtsZ_C"/>
</dbReference>
<feature type="domain" description="Tubulin/FtsZ GTPase" evidence="12">
    <location>
        <begin position="13"/>
        <end position="205"/>
    </location>
</feature>
<dbReference type="GO" id="GO:0000917">
    <property type="term" value="P:division septum assembly"/>
    <property type="evidence" value="ECO:0007669"/>
    <property type="project" value="UniProtKB-KW"/>
</dbReference>
<feature type="binding site" evidence="8">
    <location>
        <begin position="21"/>
        <end position="25"/>
    </location>
    <ligand>
        <name>GTP</name>
        <dbReference type="ChEBI" id="CHEBI:37565"/>
    </ligand>
</feature>
<comment type="function">
    <text evidence="8 10">Essential cell division protein that forms a contractile ring structure (Z ring) at the future cell division site. The regulation of the ring assembly controls the timing and the location of cell division. One of the functions of the FtsZ ring is to recruit other cell division proteins to the septum to produce a new cell wall between the dividing cells. Binds GTP and shows GTPase activity.</text>
</comment>
<accession>A0A6N4SU29</accession>
<dbReference type="PROSITE" id="PS01134">
    <property type="entry name" value="FTSZ_1"/>
    <property type="match status" value="1"/>
</dbReference>
<dbReference type="FunFam" id="3.40.50.1440:FF:000023">
    <property type="entry name" value="Cell division protein FtsZ"/>
    <property type="match status" value="1"/>
</dbReference>
<dbReference type="HAMAP" id="MF_00909">
    <property type="entry name" value="FtsZ"/>
    <property type="match status" value="1"/>
</dbReference>
<dbReference type="InterPro" id="IPR045061">
    <property type="entry name" value="FtsZ/CetZ"/>
</dbReference>
<dbReference type="GO" id="GO:0051258">
    <property type="term" value="P:protein polymerization"/>
    <property type="evidence" value="ECO:0007669"/>
    <property type="project" value="UniProtKB-UniRule"/>
</dbReference>
<dbReference type="RefSeq" id="WP_011586095.1">
    <property type="nucleotide sequence ID" value="NC_008255.1"/>
</dbReference>
<dbReference type="AlphaFoldDB" id="A0A6N4SU29"/>
<protein>
    <recommendedName>
        <fullName evidence="8 9">Cell division protein FtsZ</fullName>
    </recommendedName>
</protein>
<dbReference type="Gene3D" id="3.30.1330.20">
    <property type="entry name" value="Tubulin/FtsZ, C-terminal domain"/>
    <property type="match status" value="1"/>
</dbReference>
<dbReference type="SMART" id="SM00864">
    <property type="entry name" value="Tubulin"/>
    <property type="match status" value="1"/>
</dbReference>
<keyword evidence="7 8" id="KW-0131">Cell cycle</keyword>
<reference evidence="14 15" key="1">
    <citation type="journal article" date="2007" name="Appl. Environ. Microbiol.">
        <title>Genome sequence of the cellulolytic gliding bacterium Cytophaga hutchinsonii.</title>
        <authorList>
            <person name="Xie G."/>
            <person name="Bruce D.C."/>
            <person name="Challacombe J.F."/>
            <person name="Chertkov O."/>
            <person name="Detter J.C."/>
            <person name="Gilna P."/>
            <person name="Han C.S."/>
            <person name="Lucas S."/>
            <person name="Misra M."/>
            <person name="Myers G.L."/>
            <person name="Richardson P."/>
            <person name="Tapia R."/>
            <person name="Thayer N."/>
            <person name="Thompson L.S."/>
            <person name="Brettin T.S."/>
            <person name="Henrissat B."/>
            <person name="Wilson D.B."/>
            <person name="McBride M.J."/>
        </authorList>
    </citation>
    <scope>NUCLEOTIDE SEQUENCE [LARGE SCALE GENOMIC DNA]</scope>
    <source>
        <strain evidence="15">ATCC 33406 / DSM 1761 / CIP 103989 / NBRC 15051 / NCIMB 9469 / D465</strain>
    </source>
</reference>
<dbReference type="InterPro" id="IPR020805">
    <property type="entry name" value="Cell_div_FtsZ_CS"/>
</dbReference>
<dbReference type="InterPro" id="IPR037103">
    <property type="entry name" value="Tubulin/FtsZ-like_C"/>
</dbReference>
<dbReference type="EMBL" id="CP000383">
    <property type="protein sequence ID" value="ABG59985.1"/>
    <property type="molecule type" value="Genomic_DNA"/>
</dbReference>
<evidence type="ECO:0000256" key="10">
    <source>
        <dbReference type="RuleBase" id="RU000631"/>
    </source>
</evidence>
<dbReference type="InterPro" id="IPR024757">
    <property type="entry name" value="FtsZ_C"/>
</dbReference>
<dbReference type="PANTHER" id="PTHR30314:SF3">
    <property type="entry name" value="MITOCHONDRIAL DIVISION PROTEIN FSZA"/>
    <property type="match status" value="1"/>
</dbReference>
<dbReference type="GO" id="GO:0043093">
    <property type="term" value="P:FtsZ-dependent cytokinesis"/>
    <property type="evidence" value="ECO:0007669"/>
    <property type="project" value="UniProtKB-UniRule"/>
</dbReference>
<keyword evidence="5 8" id="KW-0342">GTP-binding</keyword>
<sequence length="527" mass="57749">MYKFDLPSHHKSIIKVIGVGGGGSNAVNHMYSQGIKDVEFIVCNTDVQALSGSPIPNKLQIGIGLTDGLGAGANPERGKNAAIESKEEIRELLSNNTKMVFITAGMGGGTGTGAAPIIAKLAKELDIVTVGIVTAPFGFEGKKKILQAEQGIEELRMYCDTVLVILNDRLRDIYGNLSIREAFAKADNILTTAAKSIAEIITVTSDVNVDFEDVKTVMKDSGAAVMGSGIASGEGRGTRAVEEALSSPLLNNTDITGAKKILLSIMYGPDAELRMDELSEIADYIEARAGLDQDTIWGQGVDPELGDSIRVTVIATGFEPNKMTANNKADKEVKKFYDLETSKQITIFDAIDEKKSVDSKVELKEDSYPKNSIENTSMDTVSTTNHSSDVVEPTETYSFEFTSVQKNPVEETVSNDFTDETEFVFEIKDTKPDSVSAQTPESLMAEEQRKKLIQQSQERIKRLKSLNSNPNIPHEQFKDMLDRPAFERKNVNLKDHPHSSDRNISRFNLNDDNEILGNNKFLHDNVD</sequence>
<evidence type="ECO:0000256" key="7">
    <source>
        <dbReference type="ARBA" id="ARBA00023306"/>
    </source>
</evidence>
<dbReference type="Proteomes" id="UP000001822">
    <property type="component" value="Chromosome"/>
</dbReference>
<comment type="subunit">
    <text evidence="8">Homodimer. Polymerizes to form a dynamic ring structure in a strictly GTP-dependent manner. Interacts directly with several other division proteins.</text>
</comment>
<keyword evidence="2 8" id="KW-0963">Cytoplasm</keyword>
<dbReference type="InterPro" id="IPR018316">
    <property type="entry name" value="Tubulin/FtsZ_2-layer-sand-dom"/>
</dbReference>
<dbReference type="InterPro" id="IPR000158">
    <property type="entry name" value="Cell_div_FtsZ"/>
</dbReference>
<organism evidence="14 15">
    <name type="scientific">Cytophaga hutchinsonii (strain ATCC 33406 / DSM 1761 / CIP 103989 / NBRC 15051 / NCIMB 9469 / D465)</name>
    <dbReference type="NCBI Taxonomy" id="269798"/>
    <lineage>
        <taxon>Bacteria</taxon>
        <taxon>Pseudomonadati</taxon>
        <taxon>Bacteroidota</taxon>
        <taxon>Cytophagia</taxon>
        <taxon>Cytophagales</taxon>
        <taxon>Cytophagaceae</taxon>
        <taxon>Cytophaga</taxon>
    </lineage>
</organism>